<keyword evidence="1" id="KW-0863">Zinc-finger</keyword>
<comment type="caution">
    <text evidence="5">The sequence shown here is derived from an EMBL/GenBank/DDBJ whole genome shotgun (WGS) entry which is preliminary data.</text>
</comment>
<accession>A0A9P1FEH5</accession>
<evidence type="ECO:0000313" key="6">
    <source>
        <dbReference type="EMBL" id="CAL4761326.1"/>
    </source>
</evidence>
<reference evidence="5" key="1">
    <citation type="submission" date="2022-10" db="EMBL/GenBank/DDBJ databases">
        <authorList>
            <person name="Chen Y."/>
            <person name="Dougan E. K."/>
            <person name="Chan C."/>
            <person name="Rhodes N."/>
            <person name="Thang M."/>
        </authorList>
    </citation>
    <scope>NUCLEOTIDE SEQUENCE</scope>
</reference>
<feature type="region of interest" description="Disordered" evidence="2">
    <location>
        <begin position="2271"/>
        <end position="2296"/>
    </location>
</feature>
<feature type="region of interest" description="Disordered" evidence="2">
    <location>
        <begin position="432"/>
        <end position="451"/>
    </location>
</feature>
<evidence type="ECO:0000313" key="5">
    <source>
        <dbReference type="EMBL" id="CAI3974014.1"/>
    </source>
</evidence>
<dbReference type="GO" id="GO:0008270">
    <property type="term" value="F:zinc ion binding"/>
    <property type="evidence" value="ECO:0007669"/>
    <property type="project" value="UniProtKB-KW"/>
</dbReference>
<dbReference type="InterPro" id="IPR036875">
    <property type="entry name" value="Znf_CCHC_sf"/>
</dbReference>
<feature type="compositionally biased region" description="Basic and acidic residues" evidence="2">
    <location>
        <begin position="93"/>
        <end position="108"/>
    </location>
</feature>
<sequence>MPSYAAMYAGVATDGNDDEELMGTPEAEAVKIGQVLMAKIGMKAKHIERKVAIMDIEKVLQFGLQAMEMDPDESENFVKEDVSGSLPSGEMGKAGDLKEPNTVGDRKGKLSSSYPPIFRAKPGESYKEWRRSVDFWLGGEGNAIPAELIRPRIMFQLRDRAGQLVHHLTNADVNKENGMTVITRELEKSPIIRQLDRHKVDQHRKKLMQLRRYPQESMESYITRGSIYRTQLHALDQAMEMGEFFYTGLLVDGARLTRRDRAMVKTRAGTDMEEDVTNAMIELAPELEGEPGCPIGYSEPNAAARQGDEFLVQRGESTALKYGKKEVNAVEAELPPWEEVENELDDDYMAEEEADQLPPELVEASHEAYAMHFKAKQKIAEVKKLRQYFRRPEQMLEERKKIIAEKMKTAPCHKCGELGHWSRECPQRGHATGAASWRSSKQSQTKGSASEDRATLVALCHRDSSERVQSESSYKGRHGVTVAFKGNKNKHIVGSHETFWCQRELKYQVILDLGCVRSVVGLKWMTELLHEWKNQQRWVRIFPEKEQFQFGNMQTPTSKFRVHFEVVLAGVTSFEVLNFRLMLASSTSISPFTSSSSTRSSTAGSSFFVSFFASRFVDVGAVDDLEAMITRQLFKTEEESPDGSTGWDVVSSLTAEELNMIHKKRERAAKALSKKKTMLALTGQAADYPSLSQVWSMEVAYNMVHSMASRMRTFLWKKLLWQLRVKKAVEDTLGSKTQVVRWKRNHRWLAMLLAKEVGTLWGHYGAMRQKMNDPQVFPMMCLTLGNYVARLLKKREKCVVLEIFAGTARLTSMARGLRGRWWHAMSPVDILSGQVEKKRLVLTEQPLGSEGLKLSIMELRPQLHRAKVAQCMFGSGDVENGKPHRKLTALDVNDEYFAQCLERDAVCLHQPEEHQVLEGKVFYEGKWVNRSHLEVEQPELWETGPVASGVVPEEQLRQRLGEMGVAADRYGYITFEGYGQQVPRRIRAVVAHLHATLGHPANDRLVRMLTMSGAGQQVLTAASNLRCQVCAMVRPPRDAPQVSGSKSTNFNERVSGDTFFMWDLEGEKYGVVHFVDGLTDYHIADCTLNPDSSFGAKWRLGHAERHGAILNLMLMKMVRAHNLVGYEDVRMATVAACIAKNRLSNHGGVSPLQAVTGKNNVLPASIMNQLCSGKVKCILNDTITRTACLQRAERIRSAAVESFIWLDSHQSLRKALASKSRPPQLELLREGATVYVYDPPPNRQGLARRLQDNSSWSGPGTVICVEKDKEVPTRVWVRLRGRVRGVPLERLRLATTEEVVSNQFITEALEEVQKELTSGQLRIAGEEGDQQPAPAGSSLAIADEPAQPMEDEEQETEQMRLERRLLTDVPLQMTRKVPGEGDPSNLPFAKKQKVFEQLSKQMGAPTTMQEASIRERLEDAYQRSRSIRKDVERHKSRSRARASAQHDTDFGIVEVDVTENEAASRNDMASEEEVALENAPVLDSSQAFVIAAKALKYELFVVEAYKKDTYDVMAELKFHGALWSEPGKYAGVQQLEAYAQQQAQDGAQAAQQGGLVTGKDRLEYAWSKLDDRWRQAYIPALRKAFKVYIDHAAIKGVPEGKVIDPKRILPSRMVLTNKGKPQLEAAELKARWVFGGHRDPDAGAYPTASPTVSLVGHNLLNFLAVQFRWEIFYEDVSAAFLQGKELPPQREIYVKIPYGYTASDLAGILWHGLWYLEYRNTLIDIGGRELKLIPGFFCFYHPDGDGWQKFCGRFEHQDPNTFEVYYTMDEYCADIKLVDERKPDDMARPLTEHEKKVISSAIGQVNWAARQCRFDLSYGASYVQQLASTNDPLALQFLNKVIRRAHQDFVMKAQSAKLQRVVRCSMAAELTTSATAFEHGDYMRAALAEMTQEKFCLRAWKVHASMWKHILVLDAKVAFDAIVSEMAPTDRKLIVDIAVLRETLEDPQGNSFLRWVPGSEIPSDGLTKWHGNGSLEKILIQCYWSLCDTALAAELRRRVADRKRMLKGHGTKGVCVETSTSHRDPKDNSPDVKPFWLPPREEAYVSSQNMGSYIKEQREETQMQPEEDQVSAAEDMSDAPISEFEASPTESANKSGEHAASFGETMNVLKLSPTEVTLLRKSFDMLLLALGNDREAVGDAIYGLKIHALVAIKDNFTTPRAVVSLRFFNCFRLLLEKAEDPDELKIYVETLAFKHLQNDVTELRVDKVIDAFNELLTNNVPDLPPGTWAAWRTLLSHTGSCYRFVGETYGERLRIIKEDWAVVQRATKDEAKDERVEDKEEKEEEDGEAQDEELAREDGAETFSFGRMCAFSNEVMGQKTEAWMLELLQVFHVLVDMISSPVHLQEECDLLAINLITKSNSINFERFKPVMLAALRSLLPKQWSTSHEGAWEWLWLTVSRNLNESTMKVRAFKPFNVKMFSTLQEEQLDRFRANIFTEFFARSQASQDLFKQSQTRLRYIADRVLQSSSDMFQKNKDETLDDLSALGLRHVGYGIPIELFGPFVEVCVEVMRPLIAEFPNSIESTKMVWCPKDRAHQLPENEIPEHMMIEGFRWSIGLTARVLVRTIMDGSTAVMQAIHFDDSKRLRRALQDAPRVERFVWQLAVEVGSQSISPLFWALRSGAHDTAKTMIQDILTIRADRDNYYFGADELFKYQPNIADNVLREAPFLAETLLDGLIWRSHKSQDNLRPVIYYLKHLLQDMDEEKMLSRALISYVRFDHPQTIMHPILAFSLDLLWDKLALRYFLMDRVLTVFNCIIFILSECILSHPSVLQISSMMPKVVFGGRCLVYTMGFLRLVYWHTLEICNAYRHKALSNVHGVWVPQYLTRGAAIISFILTLDMLAMMTVEPLFHCMGQGIATFECNAWTDTMSLTYEVLVTIGVFLYVMLIVEVGSISIKLSEYRVLCIHAVEQILLCLGVVFLVILTFAFAISGMDREVQAITGTGALSNLAEESPLLVLVILLFMMLVYSFFFNLLVSQFCGVYHSLAADIKGHARLARGEIIIETFKAVKLSRWQTFMTSLNLDTRVDFEEGDIGLAGGIKTYEPALAHPIAKDQIVRFGGQTDGKLPWPEKTADEKDNIERTVQKTIQKSLHKLLGGMKKTAAGASQLSSDVQQDDKSSSHHSSGKGGADVDDFTLTKFLKKLDANLMNPAGSSKTDLMGVARPGGLSSHFSMVSVTTKKPVSSMSSARNVRAVRSEITSIDSNISETSFCPLVVQPGNGKSQI</sequence>
<feature type="transmembrane region" description="Helical" evidence="3">
    <location>
        <begin position="2954"/>
        <end position="2977"/>
    </location>
</feature>
<keyword evidence="3" id="KW-0472">Membrane</keyword>
<dbReference type="InterPro" id="IPR001878">
    <property type="entry name" value="Znf_CCHC"/>
</dbReference>
<dbReference type="OrthoDB" id="2286242at2759"/>
<dbReference type="InterPro" id="IPR009050">
    <property type="entry name" value="Globin-like_sf"/>
</dbReference>
<evidence type="ECO:0000313" key="7">
    <source>
        <dbReference type="Proteomes" id="UP001152797"/>
    </source>
</evidence>
<dbReference type="CDD" id="cd01040">
    <property type="entry name" value="Mb-like"/>
    <property type="match status" value="1"/>
</dbReference>
<evidence type="ECO:0000256" key="3">
    <source>
        <dbReference type="SAM" id="Phobius"/>
    </source>
</evidence>
<keyword evidence="7" id="KW-1185">Reference proteome</keyword>
<feature type="region of interest" description="Disordered" evidence="2">
    <location>
        <begin position="1419"/>
        <end position="1445"/>
    </location>
</feature>
<proteinExistence type="predicted"/>
<keyword evidence="1" id="KW-0862">Zinc</keyword>
<dbReference type="GO" id="GO:0019825">
    <property type="term" value="F:oxygen binding"/>
    <property type="evidence" value="ECO:0007669"/>
    <property type="project" value="InterPro"/>
</dbReference>
<feature type="compositionally biased region" description="Acidic residues" evidence="2">
    <location>
        <begin position="2280"/>
        <end position="2295"/>
    </location>
</feature>
<dbReference type="Gene3D" id="4.10.60.10">
    <property type="entry name" value="Zinc finger, CCHC-type"/>
    <property type="match status" value="1"/>
</dbReference>
<dbReference type="InterPro" id="IPR044399">
    <property type="entry name" value="Mb-like_M"/>
</dbReference>
<dbReference type="GO" id="GO:0003676">
    <property type="term" value="F:nucleic acid binding"/>
    <property type="evidence" value="ECO:0007669"/>
    <property type="project" value="InterPro"/>
</dbReference>
<feature type="transmembrane region" description="Helical" evidence="3">
    <location>
        <begin position="2913"/>
        <end position="2934"/>
    </location>
</feature>
<dbReference type="SUPFAM" id="SSF46458">
    <property type="entry name" value="Globin-like"/>
    <property type="match status" value="2"/>
</dbReference>
<dbReference type="Gene3D" id="1.10.490.10">
    <property type="entry name" value="Globins"/>
    <property type="match status" value="1"/>
</dbReference>
<protein>
    <submittedName>
        <fullName evidence="6">Retrovirus-related Pol polyprotein from transposon TNT 1-94</fullName>
    </submittedName>
</protein>
<dbReference type="EMBL" id="CAMXCT020000113">
    <property type="protein sequence ID" value="CAL1127389.1"/>
    <property type="molecule type" value="Genomic_DNA"/>
</dbReference>
<feature type="compositionally biased region" description="Basic and acidic residues" evidence="2">
    <location>
        <begin position="2020"/>
        <end position="2030"/>
    </location>
</feature>
<name>A0A9P1FEH5_9DINO</name>
<feature type="region of interest" description="Disordered" evidence="2">
    <location>
        <begin position="3106"/>
        <end position="3131"/>
    </location>
</feature>
<feature type="region of interest" description="Disordered" evidence="2">
    <location>
        <begin position="2010"/>
        <end position="2036"/>
    </location>
</feature>
<feature type="transmembrane region" description="Helical" evidence="3">
    <location>
        <begin position="2871"/>
        <end position="2892"/>
    </location>
</feature>
<dbReference type="SMART" id="SM00343">
    <property type="entry name" value="ZnF_C2HC"/>
    <property type="match status" value="1"/>
</dbReference>
<keyword evidence="3" id="KW-0812">Transmembrane</keyword>
<keyword evidence="1" id="KW-0479">Metal-binding</keyword>
<feature type="transmembrane region" description="Helical" evidence="3">
    <location>
        <begin position="2749"/>
        <end position="2768"/>
    </location>
</feature>
<organism evidence="5">
    <name type="scientific">Cladocopium goreaui</name>
    <dbReference type="NCBI Taxonomy" id="2562237"/>
    <lineage>
        <taxon>Eukaryota</taxon>
        <taxon>Sar</taxon>
        <taxon>Alveolata</taxon>
        <taxon>Dinophyceae</taxon>
        <taxon>Suessiales</taxon>
        <taxon>Symbiodiniaceae</taxon>
        <taxon>Cladocopium</taxon>
    </lineage>
</organism>
<feature type="region of interest" description="Disordered" evidence="2">
    <location>
        <begin position="79"/>
        <end position="117"/>
    </location>
</feature>
<dbReference type="PROSITE" id="PS50158">
    <property type="entry name" value="ZF_CCHC"/>
    <property type="match status" value="1"/>
</dbReference>
<dbReference type="EMBL" id="CAMXCT010000113">
    <property type="protein sequence ID" value="CAI3974014.1"/>
    <property type="molecule type" value="Genomic_DNA"/>
</dbReference>
<feature type="compositionally biased region" description="Basic and acidic residues" evidence="2">
    <location>
        <begin position="1419"/>
        <end position="1433"/>
    </location>
</feature>
<gene>
    <name evidence="5" type="ORF">C1SCF055_LOCUS2454</name>
</gene>
<evidence type="ECO:0000256" key="2">
    <source>
        <dbReference type="SAM" id="MobiDB-lite"/>
    </source>
</evidence>
<dbReference type="Proteomes" id="UP001152797">
    <property type="component" value="Unassembled WGS sequence"/>
</dbReference>
<dbReference type="Pfam" id="PF00098">
    <property type="entry name" value="zf-CCHC"/>
    <property type="match status" value="1"/>
</dbReference>
<feature type="compositionally biased region" description="Polar residues" evidence="2">
    <location>
        <begin position="437"/>
        <end position="448"/>
    </location>
</feature>
<feature type="domain" description="CCHC-type" evidence="4">
    <location>
        <begin position="412"/>
        <end position="427"/>
    </location>
</feature>
<dbReference type="GO" id="GO:0020037">
    <property type="term" value="F:heme binding"/>
    <property type="evidence" value="ECO:0007669"/>
    <property type="project" value="InterPro"/>
</dbReference>
<keyword evidence="3" id="KW-1133">Transmembrane helix</keyword>
<feature type="transmembrane region" description="Helical" evidence="3">
    <location>
        <begin position="2830"/>
        <end position="2851"/>
    </location>
</feature>
<evidence type="ECO:0000259" key="4">
    <source>
        <dbReference type="PROSITE" id="PS50158"/>
    </source>
</evidence>
<evidence type="ECO:0000256" key="1">
    <source>
        <dbReference type="PROSITE-ProRule" id="PRU00047"/>
    </source>
</evidence>
<dbReference type="EMBL" id="CAMXCT030000113">
    <property type="protein sequence ID" value="CAL4761326.1"/>
    <property type="molecule type" value="Genomic_DNA"/>
</dbReference>
<dbReference type="SUPFAM" id="SSF57756">
    <property type="entry name" value="Retrovirus zinc finger-like domains"/>
    <property type="match status" value="1"/>
</dbReference>
<reference evidence="6 7" key="2">
    <citation type="submission" date="2024-05" db="EMBL/GenBank/DDBJ databases">
        <authorList>
            <person name="Chen Y."/>
            <person name="Shah S."/>
            <person name="Dougan E. K."/>
            <person name="Thang M."/>
            <person name="Chan C."/>
        </authorList>
    </citation>
    <scope>NUCLEOTIDE SEQUENCE [LARGE SCALE GENOMIC DNA]</scope>
</reference>
<feature type="region of interest" description="Disordered" evidence="2">
    <location>
        <begin position="2057"/>
        <end position="2078"/>
    </location>
</feature>
<dbReference type="InterPro" id="IPR012292">
    <property type="entry name" value="Globin/Proto"/>
</dbReference>